<dbReference type="STRING" id="930128.SAMN05192532_103413"/>
<name>A0A1I2D682_9BACI</name>
<dbReference type="Gene3D" id="3.20.20.70">
    <property type="entry name" value="Aldolase class I"/>
    <property type="match status" value="1"/>
</dbReference>
<dbReference type="AlphaFoldDB" id="A0A1I2D682"/>
<keyword evidence="2 3" id="KW-0456">Lyase</keyword>
<dbReference type="InterPro" id="IPR013785">
    <property type="entry name" value="Aldolase_TIM"/>
</dbReference>
<evidence type="ECO:0000313" key="7">
    <source>
        <dbReference type="Proteomes" id="UP000199516"/>
    </source>
</evidence>
<dbReference type="InterPro" id="IPR002220">
    <property type="entry name" value="DapA-like"/>
</dbReference>
<dbReference type="PANTHER" id="PTHR12128:SF66">
    <property type="entry name" value="4-HYDROXY-2-OXOGLUTARATE ALDOLASE, MITOCHONDRIAL"/>
    <property type="match status" value="1"/>
</dbReference>
<protein>
    <submittedName>
        <fullName evidence="6">4-hydroxy-tetrahydrodipicolinate synthase</fullName>
    </submittedName>
</protein>
<accession>A0A1I2D682</accession>
<dbReference type="SMART" id="SM01130">
    <property type="entry name" value="DHDPS"/>
    <property type="match status" value="1"/>
</dbReference>
<dbReference type="PIRSF" id="PIRSF001365">
    <property type="entry name" value="DHDPS"/>
    <property type="match status" value="1"/>
</dbReference>
<evidence type="ECO:0000256" key="3">
    <source>
        <dbReference type="PIRNR" id="PIRNR001365"/>
    </source>
</evidence>
<dbReference type="OrthoDB" id="9771791at2"/>
<evidence type="ECO:0000256" key="4">
    <source>
        <dbReference type="PIRSR" id="PIRSR001365-1"/>
    </source>
</evidence>
<comment type="similarity">
    <text evidence="1 3">Belongs to the DapA family.</text>
</comment>
<proteinExistence type="inferred from homology"/>
<evidence type="ECO:0000313" key="6">
    <source>
        <dbReference type="EMBL" id="SFE75573.1"/>
    </source>
</evidence>
<sequence>MKHINVAIPTPFDENENLRVETFEPIIDYLQTNGVASILVSGSTGEQHSMSIDERIQIIQYFNRTSFADVELLFGVAATRLKDAVRLMKAVEDSAFDGVFLGFPPYIRPTQEQAVFYVDELAKQTKKEIALYNNPARTGFDLSPEALLELTSKHSHIVGLKEGGDVGRYENKHLPKHFIMFAAGDVNFPEKIKNGCNGLSSMVANVYPKEIIHGLKAIQNQEEVDLRALQQLIEEVTGPQTIQHIKRHYENLGMQVGPCRAPL</sequence>
<dbReference type="RefSeq" id="WP_091660895.1">
    <property type="nucleotide sequence ID" value="NZ_FONT01000003.1"/>
</dbReference>
<dbReference type="GO" id="GO:0008840">
    <property type="term" value="F:4-hydroxy-tetrahydrodipicolinate synthase activity"/>
    <property type="evidence" value="ECO:0007669"/>
    <property type="project" value="TreeGrafter"/>
</dbReference>
<keyword evidence="7" id="KW-1185">Reference proteome</keyword>
<gene>
    <name evidence="6" type="ORF">SAMN05192532_103413</name>
</gene>
<evidence type="ECO:0000256" key="1">
    <source>
        <dbReference type="ARBA" id="ARBA00007592"/>
    </source>
</evidence>
<dbReference type="Proteomes" id="UP000199516">
    <property type="component" value="Unassembled WGS sequence"/>
</dbReference>
<dbReference type="SUPFAM" id="SSF51569">
    <property type="entry name" value="Aldolase"/>
    <property type="match status" value="1"/>
</dbReference>
<feature type="active site" description="Schiff-base intermediate with substrate" evidence="4">
    <location>
        <position position="161"/>
    </location>
</feature>
<feature type="binding site" evidence="5">
    <location>
        <position position="44"/>
    </location>
    <ligand>
        <name>pyruvate</name>
        <dbReference type="ChEBI" id="CHEBI:15361"/>
    </ligand>
</feature>
<evidence type="ECO:0000256" key="2">
    <source>
        <dbReference type="ARBA" id="ARBA00023239"/>
    </source>
</evidence>
<dbReference type="EMBL" id="FONT01000003">
    <property type="protein sequence ID" value="SFE75573.1"/>
    <property type="molecule type" value="Genomic_DNA"/>
</dbReference>
<dbReference type="PANTHER" id="PTHR12128">
    <property type="entry name" value="DIHYDRODIPICOLINATE SYNTHASE"/>
    <property type="match status" value="1"/>
</dbReference>
<dbReference type="CDD" id="cd00408">
    <property type="entry name" value="DHDPS-like"/>
    <property type="match status" value="1"/>
</dbReference>
<reference evidence="6 7" key="1">
    <citation type="submission" date="2016-10" db="EMBL/GenBank/DDBJ databases">
        <authorList>
            <person name="de Groot N.N."/>
        </authorList>
    </citation>
    <scope>NUCLEOTIDE SEQUENCE [LARGE SCALE GENOMIC DNA]</scope>
    <source>
        <strain evidence="6 7">DSM 23995</strain>
    </source>
</reference>
<organism evidence="6 7">
    <name type="scientific">Alteribacillus iranensis</name>
    <dbReference type="NCBI Taxonomy" id="930128"/>
    <lineage>
        <taxon>Bacteria</taxon>
        <taxon>Bacillati</taxon>
        <taxon>Bacillota</taxon>
        <taxon>Bacilli</taxon>
        <taxon>Bacillales</taxon>
        <taxon>Bacillaceae</taxon>
        <taxon>Alteribacillus</taxon>
    </lineage>
</organism>
<feature type="active site" description="Proton donor/acceptor" evidence="4">
    <location>
        <position position="132"/>
    </location>
</feature>
<dbReference type="Pfam" id="PF00701">
    <property type="entry name" value="DHDPS"/>
    <property type="match status" value="1"/>
</dbReference>
<dbReference type="PRINTS" id="PR00146">
    <property type="entry name" value="DHPICSNTHASE"/>
</dbReference>
<evidence type="ECO:0000256" key="5">
    <source>
        <dbReference type="PIRSR" id="PIRSR001365-2"/>
    </source>
</evidence>